<dbReference type="EMBL" id="CP041730">
    <property type="protein sequence ID" value="QDQ24956.1"/>
    <property type="molecule type" value="Genomic_DNA"/>
</dbReference>
<dbReference type="InterPro" id="IPR039418">
    <property type="entry name" value="LexA-like"/>
</dbReference>
<dbReference type="CDD" id="cd00093">
    <property type="entry name" value="HTH_XRE"/>
    <property type="match status" value="1"/>
</dbReference>
<keyword evidence="6" id="KW-1185">Reference proteome</keyword>
<evidence type="ECO:0000313" key="6">
    <source>
        <dbReference type="Proteomes" id="UP000317550"/>
    </source>
</evidence>
<evidence type="ECO:0000256" key="2">
    <source>
        <dbReference type="ARBA" id="ARBA00023125"/>
    </source>
</evidence>
<dbReference type="SUPFAM" id="SSF47413">
    <property type="entry name" value="lambda repressor-like DNA-binding domains"/>
    <property type="match status" value="1"/>
</dbReference>
<proteinExistence type="predicted"/>
<dbReference type="InterPro" id="IPR015927">
    <property type="entry name" value="Peptidase_S24_S26A/B/C"/>
</dbReference>
<dbReference type="PANTHER" id="PTHR40661">
    <property type="match status" value="1"/>
</dbReference>
<dbReference type="GO" id="GO:0003677">
    <property type="term" value="F:DNA binding"/>
    <property type="evidence" value="ECO:0007669"/>
    <property type="project" value="UniProtKB-KW"/>
</dbReference>
<dbReference type="Proteomes" id="UP000317550">
    <property type="component" value="Chromosome"/>
</dbReference>
<keyword evidence="1" id="KW-0805">Transcription regulation</keyword>
<keyword evidence="2" id="KW-0238">DNA-binding</keyword>
<dbReference type="Pfam" id="PF01381">
    <property type="entry name" value="HTH_3"/>
    <property type="match status" value="1"/>
</dbReference>
<dbReference type="SMART" id="SM00530">
    <property type="entry name" value="HTH_XRE"/>
    <property type="match status" value="1"/>
</dbReference>
<gene>
    <name evidence="5" type="ORF">FNU76_00555</name>
</gene>
<dbReference type="SUPFAM" id="SSF51306">
    <property type="entry name" value="LexA/Signal peptidase"/>
    <property type="match status" value="1"/>
</dbReference>
<dbReference type="Gene3D" id="2.10.109.10">
    <property type="entry name" value="Umud Fragment, subunit A"/>
    <property type="match status" value="1"/>
</dbReference>
<name>A0A516S9Z0_9NEIS</name>
<dbReference type="PANTHER" id="PTHR40661:SF3">
    <property type="entry name" value="FELS-1 PROPHAGE TRANSCRIPTIONAL REGULATOR"/>
    <property type="match status" value="1"/>
</dbReference>
<keyword evidence="3" id="KW-0804">Transcription</keyword>
<dbReference type="InterPro" id="IPR010982">
    <property type="entry name" value="Lambda_DNA-bd_dom_sf"/>
</dbReference>
<evidence type="ECO:0000256" key="3">
    <source>
        <dbReference type="ARBA" id="ARBA00023163"/>
    </source>
</evidence>
<feature type="domain" description="HTH cro/C1-type" evidence="4">
    <location>
        <begin position="14"/>
        <end position="69"/>
    </location>
</feature>
<dbReference type="InterPro" id="IPR036286">
    <property type="entry name" value="LexA/Signal_pep-like_sf"/>
</dbReference>
<dbReference type="PROSITE" id="PS50943">
    <property type="entry name" value="HTH_CROC1"/>
    <property type="match status" value="1"/>
</dbReference>
<organism evidence="5 6">
    <name type="scientific">Chitinimonas arctica</name>
    <dbReference type="NCBI Taxonomy" id="2594795"/>
    <lineage>
        <taxon>Bacteria</taxon>
        <taxon>Pseudomonadati</taxon>
        <taxon>Pseudomonadota</taxon>
        <taxon>Betaproteobacteria</taxon>
        <taxon>Neisseriales</taxon>
        <taxon>Chitinibacteraceae</taxon>
        <taxon>Chitinimonas</taxon>
    </lineage>
</organism>
<dbReference type="CDD" id="cd06529">
    <property type="entry name" value="S24_LexA-like"/>
    <property type="match status" value="1"/>
</dbReference>
<reference evidence="6" key="1">
    <citation type="submission" date="2019-07" db="EMBL/GenBank/DDBJ databases">
        <title>Chitinimonas sp. nov., isolated from Ny-Alesund, arctica soil.</title>
        <authorList>
            <person name="Xu Q."/>
            <person name="Peng F."/>
        </authorList>
    </citation>
    <scope>NUCLEOTIDE SEQUENCE [LARGE SCALE GENOMIC DNA]</scope>
    <source>
        <strain evidence="6">R3-44</strain>
    </source>
</reference>
<sequence>MRNNTNMRTLSERLLYAIEQAGVTQADLARHLGVPRSTVNQWFSGRSKNLSAMYGARAAAYLGVDPLWLASGEERISPPGPGNIVTELRPTRVYDEGDPLDDDEVEVGRLTLTLHAGTSRLQWEIDTSETLRYSRSWCSRKGFEPSKLATILADGDSMSPEVKDGATVTVNTDDVKPRSGYVYAVDYQGAFYFKRLFVEPDGAIRASSDNPDKVRHPDWVIKRENADALSVIGRAVQVQNDM</sequence>
<dbReference type="Gene3D" id="1.10.260.40">
    <property type="entry name" value="lambda repressor-like DNA-binding domains"/>
    <property type="match status" value="1"/>
</dbReference>
<evidence type="ECO:0000313" key="5">
    <source>
        <dbReference type="EMBL" id="QDQ24956.1"/>
    </source>
</evidence>
<dbReference type="KEGG" id="cari:FNU76_00555"/>
<evidence type="ECO:0000259" key="4">
    <source>
        <dbReference type="PROSITE" id="PS50943"/>
    </source>
</evidence>
<dbReference type="OrthoDB" id="7428772at2"/>
<dbReference type="Pfam" id="PF00717">
    <property type="entry name" value="Peptidase_S24"/>
    <property type="match status" value="1"/>
</dbReference>
<evidence type="ECO:0000256" key="1">
    <source>
        <dbReference type="ARBA" id="ARBA00023015"/>
    </source>
</evidence>
<dbReference type="InterPro" id="IPR001387">
    <property type="entry name" value="Cro/C1-type_HTH"/>
</dbReference>
<protein>
    <submittedName>
        <fullName evidence="5">LexA family transcriptional regulator</fullName>
    </submittedName>
</protein>
<accession>A0A516S9Z0</accession>
<dbReference type="AlphaFoldDB" id="A0A516S9Z0"/>